<dbReference type="EMBL" id="GBRH01232433">
    <property type="protein sequence ID" value="JAD65462.1"/>
    <property type="molecule type" value="Transcribed_RNA"/>
</dbReference>
<reference evidence="1" key="1">
    <citation type="submission" date="2014-09" db="EMBL/GenBank/DDBJ databases">
        <authorList>
            <person name="Magalhaes I.L.F."/>
            <person name="Oliveira U."/>
            <person name="Santos F.R."/>
            <person name="Vidigal T.H.D.A."/>
            <person name="Brescovit A.D."/>
            <person name="Santos A.J."/>
        </authorList>
    </citation>
    <scope>NUCLEOTIDE SEQUENCE</scope>
    <source>
        <tissue evidence="1">Shoot tissue taken approximately 20 cm above the soil surface</tissue>
    </source>
</reference>
<reference evidence="1" key="2">
    <citation type="journal article" date="2015" name="Data Brief">
        <title>Shoot transcriptome of the giant reed, Arundo donax.</title>
        <authorList>
            <person name="Barrero R.A."/>
            <person name="Guerrero F.D."/>
            <person name="Moolhuijzen P."/>
            <person name="Goolsby J.A."/>
            <person name="Tidwell J."/>
            <person name="Bellgard S.E."/>
            <person name="Bellgard M.I."/>
        </authorList>
    </citation>
    <scope>NUCLEOTIDE SEQUENCE</scope>
    <source>
        <tissue evidence="1">Shoot tissue taken approximately 20 cm above the soil surface</tissue>
    </source>
</reference>
<name>A0A0A9C1Q9_ARUDO</name>
<organism evidence="1">
    <name type="scientific">Arundo donax</name>
    <name type="common">Giant reed</name>
    <name type="synonym">Donax arundinaceus</name>
    <dbReference type="NCBI Taxonomy" id="35708"/>
    <lineage>
        <taxon>Eukaryota</taxon>
        <taxon>Viridiplantae</taxon>
        <taxon>Streptophyta</taxon>
        <taxon>Embryophyta</taxon>
        <taxon>Tracheophyta</taxon>
        <taxon>Spermatophyta</taxon>
        <taxon>Magnoliopsida</taxon>
        <taxon>Liliopsida</taxon>
        <taxon>Poales</taxon>
        <taxon>Poaceae</taxon>
        <taxon>PACMAD clade</taxon>
        <taxon>Arundinoideae</taxon>
        <taxon>Arundineae</taxon>
        <taxon>Arundo</taxon>
    </lineage>
</organism>
<protein>
    <submittedName>
        <fullName evidence="1">Uncharacterized protein</fullName>
    </submittedName>
</protein>
<accession>A0A0A9C1Q9</accession>
<evidence type="ECO:0000313" key="1">
    <source>
        <dbReference type="EMBL" id="JAD65462.1"/>
    </source>
</evidence>
<sequence length="10" mass="1167">MPYIIALFLS</sequence>
<proteinExistence type="predicted"/>